<sequence length="98" mass="11106">MPLTQPQYKIIQDHLRLKLQSRDFPKTICPSEVARAFTTAELQTLGAGTWRDTMESVRIVVWELRDNGEVDIMQKGEVLGKDVGLADVKGPIRLRSNK</sequence>
<evidence type="ECO:0000313" key="2">
    <source>
        <dbReference type="Proteomes" id="UP000799428"/>
    </source>
</evidence>
<accession>A0A6G1KKY0</accession>
<organism evidence="1 2">
    <name type="scientific">Pleomassaria siparia CBS 279.74</name>
    <dbReference type="NCBI Taxonomy" id="1314801"/>
    <lineage>
        <taxon>Eukaryota</taxon>
        <taxon>Fungi</taxon>
        <taxon>Dikarya</taxon>
        <taxon>Ascomycota</taxon>
        <taxon>Pezizomycotina</taxon>
        <taxon>Dothideomycetes</taxon>
        <taxon>Pleosporomycetidae</taxon>
        <taxon>Pleosporales</taxon>
        <taxon>Pleomassariaceae</taxon>
        <taxon>Pleomassaria</taxon>
    </lineage>
</organism>
<protein>
    <recommendedName>
        <fullName evidence="3">DUF3253 domain-containing protein</fullName>
    </recommendedName>
</protein>
<evidence type="ECO:0008006" key="3">
    <source>
        <dbReference type="Google" id="ProtNLM"/>
    </source>
</evidence>
<reference evidence="1" key="1">
    <citation type="journal article" date="2020" name="Stud. Mycol.">
        <title>101 Dothideomycetes genomes: a test case for predicting lifestyles and emergence of pathogens.</title>
        <authorList>
            <person name="Haridas S."/>
            <person name="Albert R."/>
            <person name="Binder M."/>
            <person name="Bloem J."/>
            <person name="Labutti K."/>
            <person name="Salamov A."/>
            <person name="Andreopoulos B."/>
            <person name="Baker S."/>
            <person name="Barry K."/>
            <person name="Bills G."/>
            <person name="Bluhm B."/>
            <person name="Cannon C."/>
            <person name="Castanera R."/>
            <person name="Culley D."/>
            <person name="Daum C."/>
            <person name="Ezra D."/>
            <person name="Gonzalez J."/>
            <person name="Henrissat B."/>
            <person name="Kuo A."/>
            <person name="Liang C."/>
            <person name="Lipzen A."/>
            <person name="Lutzoni F."/>
            <person name="Magnuson J."/>
            <person name="Mondo S."/>
            <person name="Nolan M."/>
            <person name="Ohm R."/>
            <person name="Pangilinan J."/>
            <person name="Park H.-J."/>
            <person name="Ramirez L."/>
            <person name="Alfaro M."/>
            <person name="Sun H."/>
            <person name="Tritt A."/>
            <person name="Yoshinaga Y."/>
            <person name="Zwiers L.-H."/>
            <person name="Turgeon B."/>
            <person name="Goodwin S."/>
            <person name="Spatafora J."/>
            <person name="Crous P."/>
            <person name="Grigoriev I."/>
        </authorList>
    </citation>
    <scope>NUCLEOTIDE SEQUENCE</scope>
    <source>
        <strain evidence="1">CBS 279.74</strain>
    </source>
</reference>
<dbReference type="InterPro" id="IPR036388">
    <property type="entry name" value="WH-like_DNA-bd_sf"/>
</dbReference>
<dbReference type="InterPro" id="IPR036390">
    <property type="entry name" value="WH_DNA-bd_sf"/>
</dbReference>
<dbReference type="InterPro" id="IPR021660">
    <property type="entry name" value="DUF3253"/>
</dbReference>
<dbReference type="EMBL" id="MU005765">
    <property type="protein sequence ID" value="KAF2713017.1"/>
    <property type="molecule type" value="Genomic_DNA"/>
</dbReference>
<dbReference type="SUPFAM" id="SSF46785">
    <property type="entry name" value="Winged helix' DNA-binding domain"/>
    <property type="match status" value="1"/>
</dbReference>
<dbReference type="Pfam" id="PF11625">
    <property type="entry name" value="DUF3253"/>
    <property type="match status" value="1"/>
</dbReference>
<keyword evidence="2" id="KW-1185">Reference proteome</keyword>
<proteinExistence type="predicted"/>
<evidence type="ECO:0000313" key="1">
    <source>
        <dbReference type="EMBL" id="KAF2713017.1"/>
    </source>
</evidence>
<dbReference type="OrthoDB" id="2563170at2759"/>
<name>A0A6G1KKY0_9PLEO</name>
<dbReference type="AlphaFoldDB" id="A0A6G1KKY0"/>
<dbReference type="Proteomes" id="UP000799428">
    <property type="component" value="Unassembled WGS sequence"/>
</dbReference>
<dbReference type="Gene3D" id="1.10.10.10">
    <property type="entry name" value="Winged helix-like DNA-binding domain superfamily/Winged helix DNA-binding domain"/>
    <property type="match status" value="1"/>
</dbReference>
<gene>
    <name evidence="1" type="ORF">K504DRAFT_368652</name>
</gene>